<evidence type="ECO:0000256" key="1">
    <source>
        <dbReference type="ARBA" id="ARBA00022801"/>
    </source>
</evidence>
<feature type="domain" description="Isochorismatase-like" evidence="2">
    <location>
        <begin position="24"/>
        <end position="213"/>
    </location>
</feature>
<dbReference type="InterPro" id="IPR050272">
    <property type="entry name" value="Isochorismatase-like_hydrls"/>
</dbReference>
<dbReference type="CDD" id="cd00431">
    <property type="entry name" value="cysteine_hydrolases"/>
    <property type="match status" value="1"/>
</dbReference>
<name>A0A916X2H9_9HYPH</name>
<dbReference type="Proteomes" id="UP000605148">
    <property type="component" value="Unassembled WGS sequence"/>
</dbReference>
<reference evidence="3" key="1">
    <citation type="journal article" date="2014" name="Int. J. Syst. Evol. Microbiol.">
        <title>Complete genome sequence of Corynebacterium casei LMG S-19264T (=DSM 44701T), isolated from a smear-ripened cheese.</title>
        <authorList>
            <consortium name="US DOE Joint Genome Institute (JGI-PGF)"/>
            <person name="Walter F."/>
            <person name="Albersmeier A."/>
            <person name="Kalinowski J."/>
            <person name="Ruckert C."/>
        </authorList>
    </citation>
    <scope>NUCLEOTIDE SEQUENCE</scope>
    <source>
        <strain evidence="3">CGMCC 1.12426</strain>
    </source>
</reference>
<evidence type="ECO:0000313" key="4">
    <source>
        <dbReference type="Proteomes" id="UP000605148"/>
    </source>
</evidence>
<evidence type="ECO:0000313" key="3">
    <source>
        <dbReference type="EMBL" id="GGB63683.1"/>
    </source>
</evidence>
<comment type="caution">
    <text evidence="3">The sequence shown here is derived from an EMBL/GenBank/DDBJ whole genome shotgun (WGS) entry which is preliminary data.</text>
</comment>
<dbReference type="OrthoDB" id="8477867at2"/>
<proteinExistence type="predicted"/>
<dbReference type="InterPro" id="IPR000868">
    <property type="entry name" value="Isochorismatase-like_dom"/>
</dbReference>
<keyword evidence="4" id="KW-1185">Reference proteome</keyword>
<reference evidence="3" key="2">
    <citation type="submission" date="2020-09" db="EMBL/GenBank/DDBJ databases">
        <authorList>
            <person name="Sun Q."/>
            <person name="Zhou Y."/>
        </authorList>
    </citation>
    <scope>NUCLEOTIDE SEQUENCE</scope>
    <source>
        <strain evidence="3">CGMCC 1.12426</strain>
    </source>
</reference>
<dbReference type="GO" id="GO:0016787">
    <property type="term" value="F:hydrolase activity"/>
    <property type="evidence" value="ECO:0007669"/>
    <property type="project" value="UniProtKB-KW"/>
</dbReference>
<accession>A0A916X2H9</accession>
<dbReference type="PANTHER" id="PTHR43540">
    <property type="entry name" value="PEROXYUREIDOACRYLATE/UREIDOACRYLATE AMIDOHYDROLASE-RELATED"/>
    <property type="match status" value="1"/>
</dbReference>
<dbReference type="Pfam" id="PF00857">
    <property type="entry name" value="Isochorismatase"/>
    <property type="match status" value="1"/>
</dbReference>
<dbReference type="AlphaFoldDB" id="A0A916X2H9"/>
<organism evidence="3 4">
    <name type="scientific">Roseibium aquae</name>
    <dbReference type="NCBI Taxonomy" id="1323746"/>
    <lineage>
        <taxon>Bacteria</taxon>
        <taxon>Pseudomonadati</taxon>
        <taxon>Pseudomonadota</taxon>
        <taxon>Alphaproteobacteria</taxon>
        <taxon>Hyphomicrobiales</taxon>
        <taxon>Stappiaceae</taxon>
        <taxon>Roseibium</taxon>
    </lineage>
</organism>
<dbReference type="PANTHER" id="PTHR43540:SF9">
    <property type="entry name" value="FAMILY HYDROLASE, PUTATIVE (AFU_ORTHOLOGUE AFUA_2G08700)-RELATED"/>
    <property type="match status" value="1"/>
</dbReference>
<dbReference type="EMBL" id="BMFA01000021">
    <property type="protein sequence ID" value="GGB63683.1"/>
    <property type="molecule type" value="Genomic_DNA"/>
</dbReference>
<sequence length="235" mass="25236">MQCAAVEAIPEPWPLNPSDWPLSAALLIIDMQRDFCEPGGYIASMGYGVEHVDPLIPRIAAVRHRMERFGAKIIYTREGHRPDLADLTPQKAARSRRGGAEIGAPGPLGRFLVRGEPGWDIIPQLSPGNNDIVIDKPGYSAFHATDLEQILRVHGVRCLVLCGVTTDVCVHSTLRAAIDLGFDCLVLEDCCAATVAEHHTSAIGTIATEGGIFGSVTSSKSLLAATENLQDLDAF</sequence>
<dbReference type="Gene3D" id="3.40.50.850">
    <property type="entry name" value="Isochorismatase-like"/>
    <property type="match status" value="1"/>
</dbReference>
<protein>
    <submittedName>
        <fullName evidence="3">Cysteine hydrolase</fullName>
    </submittedName>
</protein>
<dbReference type="SUPFAM" id="SSF52499">
    <property type="entry name" value="Isochorismatase-like hydrolases"/>
    <property type="match status" value="1"/>
</dbReference>
<dbReference type="RefSeq" id="WP_150497906.1">
    <property type="nucleotide sequence ID" value="NZ_BMFA01000021.1"/>
</dbReference>
<gene>
    <name evidence="3" type="ORF">GCM10011316_39430</name>
</gene>
<dbReference type="InterPro" id="IPR036380">
    <property type="entry name" value="Isochorismatase-like_sf"/>
</dbReference>
<keyword evidence="1 3" id="KW-0378">Hydrolase</keyword>
<evidence type="ECO:0000259" key="2">
    <source>
        <dbReference type="Pfam" id="PF00857"/>
    </source>
</evidence>